<evidence type="ECO:0000256" key="1">
    <source>
        <dbReference type="ARBA" id="ARBA00004651"/>
    </source>
</evidence>
<evidence type="ECO:0000256" key="2">
    <source>
        <dbReference type="ARBA" id="ARBA00022448"/>
    </source>
</evidence>
<dbReference type="PATRIC" id="fig|1486262.3.peg.278"/>
<evidence type="ECO:0000256" key="5">
    <source>
        <dbReference type="ARBA" id="ARBA00022989"/>
    </source>
</evidence>
<dbReference type="SUPFAM" id="SSF161098">
    <property type="entry name" value="MetI-like"/>
    <property type="match status" value="1"/>
</dbReference>
<feature type="transmembrane region" description="Helical" evidence="7">
    <location>
        <begin position="104"/>
        <end position="125"/>
    </location>
</feature>
<feature type="transmembrane region" description="Helical" evidence="7">
    <location>
        <begin position="12"/>
        <end position="31"/>
    </location>
</feature>
<dbReference type="CDD" id="cd06261">
    <property type="entry name" value="TM_PBP2"/>
    <property type="match status" value="1"/>
</dbReference>
<evidence type="ECO:0000256" key="7">
    <source>
        <dbReference type="RuleBase" id="RU363032"/>
    </source>
</evidence>
<dbReference type="GO" id="GO:0055085">
    <property type="term" value="P:transmembrane transport"/>
    <property type="evidence" value="ECO:0007669"/>
    <property type="project" value="InterPro"/>
</dbReference>
<keyword evidence="2 7" id="KW-0813">Transport</keyword>
<evidence type="ECO:0000313" key="10">
    <source>
        <dbReference type="Proteomes" id="UP000032611"/>
    </source>
</evidence>
<feature type="transmembrane region" description="Helical" evidence="7">
    <location>
        <begin position="73"/>
        <end position="95"/>
    </location>
</feature>
<proteinExistence type="inferred from homology"/>
<dbReference type="Proteomes" id="UP000032611">
    <property type="component" value="Chromosome"/>
</dbReference>
<sequence length="277" mass="30331">MTATDIIKKVAFYFAVLLIVVVAVFPFYYAILTSLETGTALFRVNYLPEVIDFANYVSVLTARNFPRSVLNSVFIASVTVLGALFLAVTASYALARVRFRGRALLLMTILAVSMFPQIAVLAGLFELVRFLGIFNTPWAMILSYTIFTLPFTVWVLTTFMRDLPLEIEEAAIVDGATPWVIITQVFLPLLWPALVTTGLLAFIAAWNEFLFALTFTASETQRTVPVAIALLSGASQFETPWGTIMAASVLVTVPLVLLVLIFQRKIVSGLTAGGVKG</sequence>
<dbReference type="PANTHER" id="PTHR32243">
    <property type="entry name" value="MALTOSE TRANSPORT SYSTEM PERMEASE-RELATED"/>
    <property type="match status" value="1"/>
</dbReference>
<dbReference type="RefSeq" id="WP_045679213.1">
    <property type="nucleotide sequence ID" value="NZ_CP010803.1"/>
</dbReference>
<dbReference type="KEGG" id="mey:TM49_01350"/>
<keyword evidence="10" id="KW-1185">Reference proteome</keyword>
<dbReference type="Gene3D" id="1.10.3720.10">
    <property type="entry name" value="MetI-like"/>
    <property type="match status" value="1"/>
</dbReference>
<keyword evidence="5 7" id="KW-1133">Transmembrane helix</keyword>
<feature type="transmembrane region" description="Helical" evidence="7">
    <location>
        <begin position="241"/>
        <end position="262"/>
    </location>
</feature>
<feature type="transmembrane region" description="Helical" evidence="7">
    <location>
        <begin position="137"/>
        <end position="159"/>
    </location>
</feature>
<evidence type="ECO:0000259" key="8">
    <source>
        <dbReference type="PROSITE" id="PS50928"/>
    </source>
</evidence>
<feature type="domain" description="ABC transmembrane type-1" evidence="8">
    <location>
        <begin position="69"/>
        <end position="262"/>
    </location>
</feature>
<dbReference type="STRING" id="1486262.TM49_01350"/>
<reference evidence="9 10" key="1">
    <citation type="journal article" date="2015" name="Genome Announc.">
        <title>Complete genome sequence of Martelella endophytica YC6887, which has antifungal activity associated with a halophyte.</title>
        <authorList>
            <person name="Khan A."/>
            <person name="Khan H."/>
            <person name="Chung E.J."/>
            <person name="Hossain M.T."/>
            <person name="Chung Y.R."/>
        </authorList>
    </citation>
    <scope>NUCLEOTIDE SEQUENCE [LARGE SCALE GENOMIC DNA]</scope>
    <source>
        <strain evidence="9">YC6887</strain>
    </source>
</reference>
<evidence type="ECO:0000256" key="6">
    <source>
        <dbReference type="ARBA" id="ARBA00023136"/>
    </source>
</evidence>
<keyword evidence="6 7" id="KW-0472">Membrane</keyword>
<dbReference type="InterPro" id="IPR035906">
    <property type="entry name" value="MetI-like_sf"/>
</dbReference>
<accession>A0A0D5LKZ5</accession>
<protein>
    <submittedName>
        <fullName evidence="9">Sugar ABC transporter permease</fullName>
    </submittedName>
</protein>
<keyword evidence="3" id="KW-1003">Cell membrane</keyword>
<comment type="similarity">
    <text evidence="7">Belongs to the binding-protein-dependent transport system permease family.</text>
</comment>
<organism evidence="9 10">
    <name type="scientific">Martelella endophytica</name>
    <dbReference type="NCBI Taxonomy" id="1486262"/>
    <lineage>
        <taxon>Bacteria</taxon>
        <taxon>Pseudomonadati</taxon>
        <taxon>Pseudomonadota</taxon>
        <taxon>Alphaproteobacteria</taxon>
        <taxon>Hyphomicrobiales</taxon>
        <taxon>Aurantimonadaceae</taxon>
        <taxon>Martelella</taxon>
    </lineage>
</organism>
<dbReference type="AlphaFoldDB" id="A0A0D5LKZ5"/>
<feature type="transmembrane region" description="Helical" evidence="7">
    <location>
        <begin position="179"/>
        <end position="206"/>
    </location>
</feature>
<dbReference type="PROSITE" id="PS50928">
    <property type="entry name" value="ABC_TM1"/>
    <property type="match status" value="1"/>
</dbReference>
<dbReference type="HOGENOM" id="CLU_016047_1_2_5"/>
<gene>
    <name evidence="9" type="ORF">TM49_01350</name>
</gene>
<comment type="subcellular location">
    <subcellularLocation>
        <location evidence="1 7">Cell membrane</location>
        <topology evidence="1 7">Multi-pass membrane protein</topology>
    </subcellularLocation>
</comment>
<name>A0A0D5LKZ5_MAREN</name>
<keyword evidence="4 7" id="KW-0812">Transmembrane</keyword>
<evidence type="ECO:0000256" key="4">
    <source>
        <dbReference type="ARBA" id="ARBA00022692"/>
    </source>
</evidence>
<dbReference type="EMBL" id="CP010803">
    <property type="protein sequence ID" value="AJY44635.1"/>
    <property type="molecule type" value="Genomic_DNA"/>
</dbReference>
<evidence type="ECO:0000313" key="9">
    <source>
        <dbReference type="EMBL" id="AJY44635.1"/>
    </source>
</evidence>
<dbReference type="InterPro" id="IPR050901">
    <property type="entry name" value="BP-dep_ABC_trans_perm"/>
</dbReference>
<evidence type="ECO:0000256" key="3">
    <source>
        <dbReference type="ARBA" id="ARBA00022475"/>
    </source>
</evidence>
<dbReference type="OrthoDB" id="9804370at2"/>
<dbReference type="Pfam" id="PF00528">
    <property type="entry name" value="BPD_transp_1"/>
    <property type="match status" value="1"/>
</dbReference>
<dbReference type="InterPro" id="IPR000515">
    <property type="entry name" value="MetI-like"/>
</dbReference>
<dbReference type="PANTHER" id="PTHR32243:SF18">
    <property type="entry name" value="INNER MEMBRANE ABC TRANSPORTER PERMEASE PROTEIN YCJP"/>
    <property type="match status" value="1"/>
</dbReference>
<dbReference type="GO" id="GO:0005886">
    <property type="term" value="C:plasma membrane"/>
    <property type="evidence" value="ECO:0007669"/>
    <property type="project" value="UniProtKB-SubCell"/>
</dbReference>